<sequence>MSLTIRIRSLYQENSISLSKSILSNANDKSLIQNLNLIPASKYSLIECRLKIYFISSNGKRINLTKQNVNEPSDSNRIMFKIDNKPIRFGDRLEIFCFKSNKFSLKVKEKEIKNNKKIHLSSYLEFSFPNFIDELIHYRFFSDLIEFKIHTFKELIIFSNKNIFLNTI</sequence>
<name>A0A3M7P954_BRAPC</name>
<dbReference type="AlphaFoldDB" id="A0A3M7P954"/>
<reference evidence="1 2" key="1">
    <citation type="journal article" date="2018" name="Sci. Rep.">
        <title>Genomic signatures of local adaptation to the degree of environmental predictability in rotifers.</title>
        <authorList>
            <person name="Franch-Gras L."/>
            <person name="Hahn C."/>
            <person name="Garcia-Roger E.M."/>
            <person name="Carmona M.J."/>
            <person name="Serra M."/>
            <person name="Gomez A."/>
        </authorList>
    </citation>
    <scope>NUCLEOTIDE SEQUENCE [LARGE SCALE GENOMIC DNA]</scope>
    <source>
        <strain evidence="1">HYR1</strain>
    </source>
</reference>
<proteinExistence type="predicted"/>
<accession>A0A3M7P954</accession>
<keyword evidence="2" id="KW-1185">Reference proteome</keyword>
<gene>
    <name evidence="1" type="ORF">BpHYR1_051345</name>
</gene>
<dbReference type="EMBL" id="REGN01012492">
    <property type="protein sequence ID" value="RMZ95234.1"/>
    <property type="molecule type" value="Genomic_DNA"/>
</dbReference>
<comment type="caution">
    <text evidence="1">The sequence shown here is derived from an EMBL/GenBank/DDBJ whole genome shotgun (WGS) entry which is preliminary data.</text>
</comment>
<protein>
    <submittedName>
        <fullName evidence="1">Uncharacterized protein</fullName>
    </submittedName>
</protein>
<evidence type="ECO:0000313" key="1">
    <source>
        <dbReference type="EMBL" id="RMZ95234.1"/>
    </source>
</evidence>
<dbReference type="Proteomes" id="UP000276133">
    <property type="component" value="Unassembled WGS sequence"/>
</dbReference>
<evidence type="ECO:0000313" key="2">
    <source>
        <dbReference type="Proteomes" id="UP000276133"/>
    </source>
</evidence>
<organism evidence="1 2">
    <name type="scientific">Brachionus plicatilis</name>
    <name type="common">Marine rotifer</name>
    <name type="synonym">Brachionus muelleri</name>
    <dbReference type="NCBI Taxonomy" id="10195"/>
    <lineage>
        <taxon>Eukaryota</taxon>
        <taxon>Metazoa</taxon>
        <taxon>Spiralia</taxon>
        <taxon>Gnathifera</taxon>
        <taxon>Rotifera</taxon>
        <taxon>Eurotatoria</taxon>
        <taxon>Monogononta</taxon>
        <taxon>Pseudotrocha</taxon>
        <taxon>Ploima</taxon>
        <taxon>Brachionidae</taxon>
        <taxon>Brachionus</taxon>
    </lineage>
</organism>